<proteinExistence type="predicted"/>
<sequence length="70" mass="8427">MPIFRLAKRSNWRSIVLILWSFVRFIPLVTQQELTPMDDYRLYRFGDYMAMHKRVPSAGDMMVRFGKRSV</sequence>
<reference evidence="2" key="1">
    <citation type="submission" date="2012-09" db="EMBL/GenBank/DDBJ databases">
        <authorList>
            <person name="Martin A.A."/>
        </authorList>
    </citation>
    <scope>NUCLEOTIDE SEQUENCE</scope>
</reference>
<name>A0A0K0D7S9_ANGCA</name>
<feature type="chain" id="PRO_5005326766" evidence="1">
    <location>
        <begin position="32"/>
        <end position="70"/>
    </location>
</feature>
<evidence type="ECO:0000313" key="3">
    <source>
        <dbReference type="WBParaSite" id="ACAC_0000612401-mRNA-1"/>
    </source>
</evidence>
<keyword evidence="2" id="KW-1185">Reference proteome</keyword>
<evidence type="ECO:0000256" key="1">
    <source>
        <dbReference type="SAM" id="SignalP"/>
    </source>
</evidence>
<evidence type="ECO:0000313" key="2">
    <source>
        <dbReference type="Proteomes" id="UP000035642"/>
    </source>
</evidence>
<reference evidence="3" key="2">
    <citation type="submission" date="2017-02" db="UniProtKB">
        <authorList>
            <consortium name="WormBaseParasite"/>
        </authorList>
    </citation>
    <scope>IDENTIFICATION</scope>
</reference>
<keyword evidence="1" id="KW-0732">Signal</keyword>
<dbReference type="WBParaSite" id="ACAC_0000612401-mRNA-1">
    <property type="protein sequence ID" value="ACAC_0000612401-mRNA-1"/>
    <property type="gene ID" value="ACAC_0000612401"/>
</dbReference>
<dbReference type="Proteomes" id="UP000035642">
    <property type="component" value="Unassembled WGS sequence"/>
</dbReference>
<accession>A0A0K0D7S9</accession>
<dbReference type="STRING" id="6313.A0A0K0D7S9"/>
<dbReference type="AlphaFoldDB" id="A0A0K0D7S9"/>
<protein>
    <submittedName>
        <fullName evidence="3">Peptidase_S26 domain-containing protein</fullName>
    </submittedName>
</protein>
<feature type="signal peptide" evidence="1">
    <location>
        <begin position="1"/>
        <end position="31"/>
    </location>
</feature>
<organism evidence="2 3">
    <name type="scientific">Angiostrongylus cantonensis</name>
    <name type="common">Rat lungworm</name>
    <dbReference type="NCBI Taxonomy" id="6313"/>
    <lineage>
        <taxon>Eukaryota</taxon>
        <taxon>Metazoa</taxon>
        <taxon>Ecdysozoa</taxon>
        <taxon>Nematoda</taxon>
        <taxon>Chromadorea</taxon>
        <taxon>Rhabditida</taxon>
        <taxon>Rhabditina</taxon>
        <taxon>Rhabditomorpha</taxon>
        <taxon>Strongyloidea</taxon>
        <taxon>Metastrongylidae</taxon>
        <taxon>Angiostrongylus</taxon>
    </lineage>
</organism>